<evidence type="ECO:0000256" key="1">
    <source>
        <dbReference type="ARBA" id="ARBA00022614"/>
    </source>
</evidence>
<dbReference type="Proteomes" id="UP001652740">
    <property type="component" value="Unplaced"/>
</dbReference>
<organism evidence="4 5">
    <name type="scientific">Galleria mellonella</name>
    <name type="common">Greater wax moth</name>
    <dbReference type="NCBI Taxonomy" id="7137"/>
    <lineage>
        <taxon>Eukaryota</taxon>
        <taxon>Metazoa</taxon>
        <taxon>Ecdysozoa</taxon>
        <taxon>Arthropoda</taxon>
        <taxon>Hexapoda</taxon>
        <taxon>Insecta</taxon>
        <taxon>Pterygota</taxon>
        <taxon>Neoptera</taxon>
        <taxon>Endopterygota</taxon>
        <taxon>Lepidoptera</taxon>
        <taxon>Glossata</taxon>
        <taxon>Ditrysia</taxon>
        <taxon>Pyraloidea</taxon>
        <taxon>Pyralidae</taxon>
        <taxon>Galleriinae</taxon>
        <taxon>Galleria</taxon>
    </lineage>
</organism>
<protein>
    <submittedName>
        <fullName evidence="5">Protein artichoke-like</fullName>
    </submittedName>
</protein>
<dbReference type="Pfam" id="PF13516">
    <property type="entry name" value="LRR_6"/>
    <property type="match status" value="1"/>
</dbReference>
<keyword evidence="3" id="KW-0732">Signal</keyword>
<dbReference type="Pfam" id="PF13855">
    <property type="entry name" value="LRR_8"/>
    <property type="match status" value="5"/>
</dbReference>
<dbReference type="SMART" id="SM00365">
    <property type="entry name" value="LRR_SD22"/>
    <property type="match status" value="11"/>
</dbReference>
<feature type="chain" id="PRO_5045551250" evidence="3">
    <location>
        <begin position="25"/>
        <end position="717"/>
    </location>
</feature>
<dbReference type="PANTHER" id="PTHR24366:SF96">
    <property type="entry name" value="LEUCINE RICH REPEAT CONTAINING 53"/>
    <property type="match status" value="1"/>
</dbReference>
<dbReference type="Gene3D" id="3.80.10.10">
    <property type="entry name" value="Ribonuclease Inhibitor"/>
    <property type="match status" value="4"/>
</dbReference>
<sequence>MTKMAAVYTSFVLIMLLMVSSCLCYCPLEKSYNTGNCSYRFHCIRVIQDIGLPEHCQGSTNYHVKVNVYLSDAIDRFDKSMNPKFLYSITSLRASGVWPQTNLSLIQYMPQLQTLNISGNQIEKITENAFYTLTQLEYLDLSHNRLSDVEGLFEFEMLPNRMRHLNLAHNEIQQIPSSAFENLTSLIELDLSYNLISYLDENSFDNLTNLETLRLNNNNIKNQIGALNALGNLTNLYLSKNEIQIIDDDSLELLKHLVILDVSWNQLDVLTPELFLRHWQHFEGRAVCKILLSENHLTFLPNATSVELMSRFTRHDHHKKRVDVLTKLDLSKNSITTIEYNAFRYLVRLTSLDLSQNKLTNFRVNADDLVYIEYLNLSKNYITQLNLECFLSMNRLQNLDLSNNYIDGIPDLLFINNYQLKRIDMKFNDLKVLENLHIKIFHPDEGILDLSNNAIYKMNIPSGEGMRLKKLMLQSNNISDPTNIDLKHQIDLEHIDMSNNYIQYLNSSSLCLPTNITHLDLSYNDISKIAPATFHKFRQLKTLRLSHNDLTGIEYGIFQGMTSLVYLNLSNNDISYLDSKVFIDLRSLYILSIEHNSMIFLDYKGWVAHKHELKVYIDGNNFTCDWLGTALSDYNNNFSKMRPYALNGGTGKHSLQGIPCVQKEIGELVQIDSKSGTLTDSDRLLAVNLKILEAIKNQTYVLRKFMWHSLYAESKNI</sequence>
<dbReference type="InterPro" id="IPR003591">
    <property type="entry name" value="Leu-rich_rpt_typical-subtyp"/>
</dbReference>
<evidence type="ECO:0000256" key="2">
    <source>
        <dbReference type="ARBA" id="ARBA00022737"/>
    </source>
</evidence>
<evidence type="ECO:0000313" key="5">
    <source>
        <dbReference type="RefSeq" id="XP_052755821.1"/>
    </source>
</evidence>
<dbReference type="SMART" id="SM00369">
    <property type="entry name" value="LRR_TYP"/>
    <property type="match status" value="13"/>
</dbReference>
<dbReference type="RefSeq" id="XP_052755821.1">
    <property type="nucleotide sequence ID" value="XM_052899861.1"/>
</dbReference>
<reference evidence="5" key="1">
    <citation type="submission" date="2025-08" db="UniProtKB">
        <authorList>
            <consortium name="RefSeq"/>
        </authorList>
    </citation>
    <scope>IDENTIFICATION</scope>
    <source>
        <tissue evidence="5">Whole larvae</tissue>
    </source>
</reference>
<dbReference type="PRINTS" id="PR00019">
    <property type="entry name" value="LEURICHRPT"/>
</dbReference>
<keyword evidence="2" id="KW-0677">Repeat</keyword>
<keyword evidence="4" id="KW-1185">Reference proteome</keyword>
<dbReference type="GeneID" id="113522203"/>
<name>A0ABM3MWT7_GALME</name>
<evidence type="ECO:0000313" key="4">
    <source>
        <dbReference type="Proteomes" id="UP001652740"/>
    </source>
</evidence>
<dbReference type="InterPro" id="IPR001611">
    <property type="entry name" value="Leu-rich_rpt"/>
</dbReference>
<dbReference type="PROSITE" id="PS51450">
    <property type="entry name" value="LRR"/>
    <property type="match status" value="9"/>
</dbReference>
<dbReference type="PANTHER" id="PTHR24366">
    <property type="entry name" value="IG(IMMUNOGLOBULIN) AND LRR(LEUCINE RICH REPEAT) DOMAINS"/>
    <property type="match status" value="1"/>
</dbReference>
<proteinExistence type="predicted"/>
<evidence type="ECO:0000256" key="3">
    <source>
        <dbReference type="SAM" id="SignalP"/>
    </source>
</evidence>
<feature type="signal peptide" evidence="3">
    <location>
        <begin position="1"/>
        <end position="24"/>
    </location>
</feature>
<gene>
    <name evidence="5" type="primary">LOC113522203</name>
</gene>
<keyword evidence="1" id="KW-0433">Leucine-rich repeat</keyword>
<dbReference type="InterPro" id="IPR032675">
    <property type="entry name" value="LRR_dom_sf"/>
</dbReference>
<dbReference type="PROSITE" id="PS51257">
    <property type="entry name" value="PROKAR_LIPOPROTEIN"/>
    <property type="match status" value="1"/>
</dbReference>
<accession>A0ABM3MWT7</accession>
<dbReference type="SUPFAM" id="SSF52058">
    <property type="entry name" value="L domain-like"/>
    <property type="match status" value="2"/>
</dbReference>